<dbReference type="InterPro" id="IPR035423">
    <property type="entry name" value="M60-like_N"/>
</dbReference>
<protein>
    <recommendedName>
        <fullName evidence="2">Peptidase M60 domain-containing protein</fullName>
    </recommendedName>
</protein>
<dbReference type="Pfam" id="PF17291">
    <property type="entry name" value="M60-like_N"/>
    <property type="match status" value="1"/>
</dbReference>
<dbReference type="InterPro" id="IPR029062">
    <property type="entry name" value="Class_I_gatase-like"/>
</dbReference>
<accession>M7BKP4</accession>
<dbReference type="FunFam" id="3.40.390.80:FF:000001">
    <property type="entry name" value="TRPM8 channel-associated factor 1"/>
    <property type="match status" value="1"/>
</dbReference>
<name>M7BKP4_CHEMY</name>
<sequence length="1018" mass="112300">MDPSAAYDLLVDGVQDWDLTGDSVPCELLLIGETAFPVMVNPRGQVLIAASQYGKGRMVVISHESYLGSPKMSQFLRKAVGWLSPSPGAVVGVQKTLSSLVGILSSSGTQVQPSTELIASFGVYCMDAYDAAQGRELIQFVKRGGGLLIGGQAWHWASGHSAERVLFDFPGNHVTSVAGVYFTDIYGERGIFSVSDKVPAIPLIASHGLDFSRDLNLLLTGVSELDIVTDGVPSHLLVHGTLAFPLGLDGTYRCFLAAAHYGRGRVVVATHEVHLSTPKLTDFILNAIHWLGAEKKGRIGINPNLKNLHDLLTQRQVVCEISELTDNLSIYCCQSYSDNEAKKIHEFVAEGGGLLIGGQAWWWASQNEGRNVLAEYPGNKILNGFGISILGETQEAGKYPVLRPEEQRGHYHFRRALAQFQQHLDKEEEPQPPVAGWLQKLSQDCAKVLQIPVKNGHIYASLYHILYMMVQSNGIPPVSKEHAVKGNSKEVMLLHVATALCQPMSDCARLALCELHTVPSTTVEINCTNTGDAAWRSTGLYLPRGNTVTFIFPSTVTGVGLQVQIGCHSDDLSRAEELKRPPVVIHRCDVKDQKMSVSSLWGGLIYIIVPKGSLLGGVSITVKGAAQAPFFRLGKTSKSQWLTCIRHYPAPWAELATQNISLTVPADSIRPIEDPEPLLTLWEQIMAAVAKLAATPAKFPRPERIVADVQISAGWMHSGYPVMCHLDSVKELVNMEYMQANGLWGPIHELGHNQQRAGWEFPPHTTEATCNLWSVYVHEKVLGIPRDRAHEELQLQHRKKRISDYLGKGAQLKDWNVWTALETYLQLQEAFGWEPFIQLFSEYQTMSNIPTDNPSKMNLWAEKFSRQVKTLGLKYQAQCPHKENSPEAQETKSWAHVQTLDMENSTEAQVQTFGTDVKNLAQAQTPDTKNSAEVQARVQTPDMESLAEVQTLGMEYQDTKNSPEAQVVETEAQTHAEIPNMENSAEAQALGIDYQPQFLTQSMAMKNLDGGQVLAKED</sequence>
<organism evidence="3 4">
    <name type="scientific">Chelonia mydas</name>
    <name type="common">Green sea-turtle</name>
    <name type="synonym">Chelonia agassizi</name>
    <dbReference type="NCBI Taxonomy" id="8469"/>
    <lineage>
        <taxon>Eukaryota</taxon>
        <taxon>Metazoa</taxon>
        <taxon>Chordata</taxon>
        <taxon>Craniata</taxon>
        <taxon>Vertebrata</taxon>
        <taxon>Euteleostomi</taxon>
        <taxon>Archelosauria</taxon>
        <taxon>Testudinata</taxon>
        <taxon>Testudines</taxon>
        <taxon>Cryptodira</taxon>
        <taxon>Durocryptodira</taxon>
        <taxon>Americhelydia</taxon>
        <taxon>Chelonioidea</taxon>
        <taxon>Cheloniidae</taxon>
        <taxon>Chelonia</taxon>
    </lineage>
</organism>
<evidence type="ECO:0000256" key="1">
    <source>
        <dbReference type="ARBA" id="ARBA00009770"/>
    </source>
</evidence>
<dbReference type="GO" id="GO:0090314">
    <property type="term" value="P:positive regulation of protein targeting to membrane"/>
    <property type="evidence" value="ECO:0007669"/>
    <property type="project" value="TreeGrafter"/>
</dbReference>
<dbReference type="PANTHER" id="PTHR15730:SF5">
    <property type="entry name" value="SI:CH211-210B2.2-RELATED"/>
    <property type="match status" value="1"/>
</dbReference>
<dbReference type="InterPro" id="IPR042279">
    <property type="entry name" value="Pep_M60_3"/>
</dbReference>
<evidence type="ECO:0000313" key="3">
    <source>
        <dbReference type="EMBL" id="EMP38456.1"/>
    </source>
</evidence>
<dbReference type="InterPro" id="IPR051244">
    <property type="entry name" value="TCAF"/>
</dbReference>
<dbReference type="eggNOG" id="ENOG502RTWI">
    <property type="taxonomic scope" value="Eukaryota"/>
</dbReference>
<feature type="domain" description="Peptidase M60" evidence="2">
    <location>
        <begin position="533"/>
        <end position="832"/>
    </location>
</feature>
<evidence type="ECO:0000259" key="2">
    <source>
        <dbReference type="PROSITE" id="PS51723"/>
    </source>
</evidence>
<dbReference type="SUPFAM" id="SSF52317">
    <property type="entry name" value="Class I glutamine amidotransferase-like"/>
    <property type="match status" value="1"/>
</dbReference>
<dbReference type="GO" id="GO:0044325">
    <property type="term" value="F:transmembrane transporter binding"/>
    <property type="evidence" value="ECO:0007669"/>
    <property type="project" value="TreeGrafter"/>
</dbReference>
<dbReference type="AlphaFoldDB" id="M7BKP4"/>
<dbReference type="SMART" id="SM01276">
    <property type="entry name" value="M60-like"/>
    <property type="match status" value="1"/>
</dbReference>
<evidence type="ECO:0000313" key="4">
    <source>
        <dbReference type="Proteomes" id="UP000031443"/>
    </source>
</evidence>
<dbReference type="PROSITE" id="PS51723">
    <property type="entry name" value="PEPTIDASE_M60"/>
    <property type="match status" value="1"/>
</dbReference>
<reference evidence="4" key="1">
    <citation type="journal article" date="2013" name="Nat. Genet.">
        <title>The draft genomes of soft-shell turtle and green sea turtle yield insights into the development and evolution of the turtle-specific body plan.</title>
        <authorList>
            <person name="Wang Z."/>
            <person name="Pascual-Anaya J."/>
            <person name="Zadissa A."/>
            <person name="Li W."/>
            <person name="Niimura Y."/>
            <person name="Huang Z."/>
            <person name="Li C."/>
            <person name="White S."/>
            <person name="Xiong Z."/>
            <person name="Fang D."/>
            <person name="Wang B."/>
            <person name="Ming Y."/>
            <person name="Chen Y."/>
            <person name="Zheng Y."/>
            <person name="Kuraku S."/>
            <person name="Pignatelli M."/>
            <person name="Herrero J."/>
            <person name="Beal K."/>
            <person name="Nozawa M."/>
            <person name="Li Q."/>
            <person name="Wang J."/>
            <person name="Zhang H."/>
            <person name="Yu L."/>
            <person name="Shigenobu S."/>
            <person name="Wang J."/>
            <person name="Liu J."/>
            <person name="Flicek P."/>
            <person name="Searle S."/>
            <person name="Wang J."/>
            <person name="Kuratani S."/>
            <person name="Yin Y."/>
            <person name="Aken B."/>
            <person name="Zhang G."/>
            <person name="Irie N."/>
        </authorList>
    </citation>
    <scope>NUCLEOTIDE SEQUENCE [LARGE SCALE GENOMIC DNA]</scope>
</reference>
<dbReference type="Pfam" id="PF13402">
    <property type="entry name" value="Peptidase_M60"/>
    <property type="match status" value="1"/>
</dbReference>
<gene>
    <name evidence="3" type="ORF">UY3_04328</name>
</gene>
<dbReference type="Proteomes" id="UP000031443">
    <property type="component" value="Unassembled WGS sequence"/>
</dbReference>
<dbReference type="GO" id="GO:0005886">
    <property type="term" value="C:plasma membrane"/>
    <property type="evidence" value="ECO:0007669"/>
    <property type="project" value="TreeGrafter"/>
</dbReference>
<dbReference type="EMBL" id="KB519693">
    <property type="protein sequence ID" value="EMP38456.1"/>
    <property type="molecule type" value="Genomic_DNA"/>
</dbReference>
<dbReference type="Gene3D" id="3.40.390.80">
    <property type="entry name" value="Peptidase M60, enhancin-like domain 2"/>
    <property type="match status" value="1"/>
</dbReference>
<dbReference type="PANTHER" id="PTHR15730">
    <property type="entry name" value="EXPERIMENTAL AUTOIMMUNE PROSTATITIS ANTIGEN 2-RELATED"/>
    <property type="match status" value="1"/>
</dbReference>
<dbReference type="InterPro" id="IPR031161">
    <property type="entry name" value="Peptidase_M60_dom"/>
</dbReference>
<dbReference type="Gene3D" id="1.10.390.30">
    <property type="entry name" value="Peptidase M60, enhancin-like domain 3"/>
    <property type="match status" value="1"/>
</dbReference>
<comment type="similarity">
    <text evidence="1">Belongs to the TCAF family.</text>
</comment>
<keyword evidence="4" id="KW-1185">Reference proteome</keyword>
<proteinExistence type="inferred from homology"/>